<dbReference type="Pfam" id="PF04542">
    <property type="entry name" value="Sigma70_r2"/>
    <property type="match status" value="1"/>
</dbReference>
<evidence type="ECO:0000259" key="6">
    <source>
        <dbReference type="Pfam" id="PF04542"/>
    </source>
</evidence>
<comment type="similarity">
    <text evidence="1">Belongs to the sigma-70 factor family. ECF subfamily.</text>
</comment>
<name>A0A5C6EAQ6_9BACT</name>
<evidence type="ECO:0000313" key="7">
    <source>
        <dbReference type="EMBL" id="TWU46042.1"/>
    </source>
</evidence>
<dbReference type="InterPro" id="IPR013324">
    <property type="entry name" value="RNA_pol_sigma_r3/r4-like"/>
</dbReference>
<dbReference type="PANTHER" id="PTHR43133:SF8">
    <property type="entry name" value="RNA POLYMERASE SIGMA FACTOR HI_1459-RELATED"/>
    <property type="match status" value="1"/>
</dbReference>
<evidence type="ECO:0000256" key="2">
    <source>
        <dbReference type="ARBA" id="ARBA00023015"/>
    </source>
</evidence>
<dbReference type="InterPro" id="IPR013325">
    <property type="entry name" value="RNA_pol_sigma_r2"/>
</dbReference>
<dbReference type="SUPFAM" id="SSF88659">
    <property type="entry name" value="Sigma3 and sigma4 domains of RNA polymerase sigma factors"/>
    <property type="match status" value="1"/>
</dbReference>
<dbReference type="GO" id="GO:0016987">
    <property type="term" value="F:sigma factor activity"/>
    <property type="evidence" value="ECO:0007669"/>
    <property type="project" value="UniProtKB-KW"/>
</dbReference>
<organism evidence="7 8">
    <name type="scientific">Novipirellula aureliae</name>
    <dbReference type="NCBI Taxonomy" id="2527966"/>
    <lineage>
        <taxon>Bacteria</taxon>
        <taxon>Pseudomonadati</taxon>
        <taxon>Planctomycetota</taxon>
        <taxon>Planctomycetia</taxon>
        <taxon>Pirellulales</taxon>
        <taxon>Pirellulaceae</taxon>
        <taxon>Novipirellula</taxon>
    </lineage>
</organism>
<evidence type="ECO:0000256" key="1">
    <source>
        <dbReference type="ARBA" id="ARBA00010641"/>
    </source>
</evidence>
<evidence type="ECO:0000256" key="5">
    <source>
        <dbReference type="ARBA" id="ARBA00023163"/>
    </source>
</evidence>
<keyword evidence="4" id="KW-0238">DNA-binding</keyword>
<evidence type="ECO:0000313" key="8">
    <source>
        <dbReference type="Proteomes" id="UP000315471"/>
    </source>
</evidence>
<proteinExistence type="inferred from homology"/>
<dbReference type="Proteomes" id="UP000315471">
    <property type="component" value="Unassembled WGS sequence"/>
</dbReference>
<comment type="caution">
    <text evidence="7">The sequence shown here is derived from an EMBL/GenBank/DDBJ whole genome shotgun (WGS) entry which is preliminary data.</text>
</comment>
<dbReference type="NCBIfam" id="TIGR02937">
    <property type="entry name" value="sigma70-ECF"/>
    <property type="match status" value="1"/>
</dbReference>
<dbReference type="GO" id="GO:0003677">
    <property type="term" value="F:DNA binding"/>
    <property type="evidence" value="ECO:0007669"/>
    <property type="project" value="UniProtKB-KW"/>
</dbReference>
<dbReference type="InterPro" id="IPR014284">
    <property type="entry name" value="RNA_pol_sigma-70_dom"/>
</dbReference>
<dbReference type="GO" id="GO:0006352">
    <property type="term" value="P:DNA-templated transcription initiation"/>
    <property type="evidence" value="ECO:0007669"/>
    <property type="project" value="InterPro"/>
</dbReference>
<dbReference type="Gene3D" id="1.10.10.10">
    <property type="entry name" value="Winged helix-like DNA-binding domain superfamily/Winged helix DNA-binding domain"/>
    <property type="match status" value="1"/>
</dbReference>
<accession>A0A5C6EAQ6</accession>
<dbReference type="InterPro" id="IPR036388">
    <property type="entry name" value="WH-like_DNA-bd_sf"/>
</dbReference>
<gene>
    <name evidence="7" type="ORF">Q31b_12200</name>
</gene>
<keyword evidence="3" id="KW-0731">Sigma factor</keyword>
<evidence type="ECO:0000256" key="4">
    <source>
        <dbReference type="ARBA" id="ARBA00023125"/>
    </source>
</evidence>
<keyword evidence="5" id="KW-0804">Transcription</keyword>
<dbReference type="PANTHER" id="PTHR43133">
    <property type="entry name" value="RNA POLYMERASE ECF-TYPE SIGMA FACTO"/>
    <property type="match status" value="1"/>
</dbReference>
<keyword evidence="2" id="KW-0805">Transcription regulation</keyword>
<dbReference type="AlphaFoldDB" id="A0A5C6EAQ6"/>
<keyword evidence="8" id="KW-1185">Reference proteome</keyword>
<sequence length="174" mass="19620">MDSDAWSRLVTTFGPIVYRWCRASSVPMSDAADVVQEVFATVARGIGDFERQKDKGSFRSWLATITRRRTADYFRRAAKAQAAAGGTDAMLRLEQHAESLDSTINESNVQAAISQQMLGQVRAEFEPTTWDAFWLTTIEEKPASEVAELTGLSRASVYQAKSRILRRLRQRLER</sequence>
<reference evidence="7 8" key="1">
    <citation type="submission" date="2019-02" db="EMBL/GenBank/DDBJ databases">
        <title>Deep-cultivation of Planctomycetes and their phenomic and genomic characterization uncovers novel biology.</title>
        <authorList>
            <person name="Wiegand S."/>
            <person name="Jogler M."/>
            <person name="Boedeker C."/>
            <person name="Pinto D."/>
            <person name="Vollmers J."/>
            <person name="Rivas-Marin E."/>
            <person name="Kohn T."/>
            <person name="Peeters S.H."/>
            <person name="Heuer A."/>
            <person name="Rast P."/>
            <person name="Oberbeckmann S."/>
            <person name="Bunk B."/>
            <person name="Jeske O."/>
            <person name="Meyerdierks A."/>
            <person name="Storesund J.E."/>
            <person name="Kallscheuer N."/>
            <person name="Luecker S."/>
            <person name="Lage O.M."/>
            <person name="Pohl T."/>
            <person name="Merkel B.J."/>
            <person name="Hornburger P."/>
            <person name="Mueller R.-W."/>
            <person name="Bruemmer F."/>
            <person name="Labrenz M."/>
            <person name="Spormann A.M."/>
            <person name="Op Den Camp H."/>
            <person name="Overmann J."/>
            <person name="Amann R."/>
            <person name="Jetten M.S.M."/>
            <person name="Mascher T."/>
            <person name="Medema M.H."/>
            <person name="Devos D.P."/>
            <person name="Kaster A.-K."/>
            <person name="Ovreas L."/>
            <person name="Rohde M."/>
            <person name="Galperin M.Y."/>
            <person name="Jogler C."/>
        </authorList>
    </citation>
    <scope>NUCLEOTIDE SEQUENCE [LARGE SCALE GENOMIC DNA]</scope>
    <source>
        <strain evidence="7 8">Q31b</strain>
    </source>
</reference>
<dbReference type="InterPro" id="IPR039425">
    <property type="entry name" value="RNA_pol_sigma-70-like"/>
</dbReference>
<dbReference type="Gene3D" id="1.10.1740.10">
    <property type="match status" value="1"/>
</dbReference>
<dbReference type="SUPFAM" id="SSF88946">
    <property type="entry name" value="Sigma2 domain of RNA polymerase sigma factors"/>
    <property type="match status" value="1"/>
</dbReference>
<protein>
    <submittedName>
        <fullName evidence="7">RNA polymerase sigma factor</fullName>
    </submittedName>
</protein>
<dbReference type="InterPro" id="IPR007627">
    <property type="entry name" value="RNA_pol_sigma70_r2"/>
</dbReference>
<evidence type="ECO:0000256" key="3">
    <source>
        <dbReference type="ARBA" id="ARBA00023082"/>
    </source>
</evidence>
<dbReference type="EMBL" id="SJPY01000001">
    <property type="protein sequence ID" value="TWU46042.1"/>
    <property type="molecule type" value="Genomic_DNA"/>
</dbReference>
<feature type="domain" description="RNA polymerase sigma-70 region 2" evidence="6">
    <location>
        <begin position="9"/>
        <end position="78"/>
    </location>
</feature>